<feature type="domain" description="Glycosyl transferase family 1" evidence="1">
    <location>
        <begin position="323"/>
        <end position="468"/>
    </location>
</feature>
<name>A0A8B6M2G8_METTU</name>
<dbReference type="PANTHER" id="PTHR45947:SF3">
    <property type="entry name" value="SULFOQUINOVOSYL TRANSFERASE SQD2"/>
    <property type="match status" value="1"/>
</dbReference>
<proteinExistence type="predicted"/>
<reference evidence="2 3" key="1">
    <citation type="submission" date="2019-05" db="EMBL/GenBank/DDBJ databases">
        <authorList>
            <person name="Farhan Ul Haque M."/>
        </authorList>
    </citation>
    <scope>NUCLEOTIDE SEQUENCE [LARGE SCALE GENOMIC DNA]</scope>
    <source>
        <strain evidence="2">2</strain>
    </source>
</reference>
<keyword evidence="2" id="KW-0808">Transferase</keyword>
<dbReference type="Gene3D" id="3.40.50.2000">
    <property type="entry name" value="Glycogen Phosphorylase B"/>
    <property type="match status" value="2"/>
</dbReference>
<comment type="caution">
    <text evidence="2">The sequence shown here is derived from an EMBL/GenBank/DDBJ whole genome shotgun (WGS) entry which is preliminary data.</text>
</comment>
<protein>
    <submittedName>
        <fullName evidence="2">Glycosyl transferase group 1</fullName>
    </submittedName>
</protein>
<dbReference type="Proteomes" id="UP000485880">
    <property type="component" value="Unassembled WGS sequence"/>
</dbReference>
<evidence type="ECO:0000313" key="2">
    <source>
        <dbReference type="EMBL" id="VTZ48945.1"/>
    </source>
</evidence>
<dbReference type="Pfam" id="PF00534">
    <property type="entry name" value="Glycos_transf_1"/>
    <property type="match status" value="1"/>
</dbReference>
<dbReference type="PANTHER" id="PTHR45947">
    <property type="entry name" value="SULFOQUINOVOSYL TRANSFERASE SQD2"/>
    <property type="match status" value="1"/>
</dbReference>
<dbReference type="RefSeq" id="WP_174511383.1">
    <property type="nucleotide sequence ID" value="NZ_CABFMQ020000024.1"/>
</dbReference>
<organism evidence="2 3">
    <name type="scientific">Methylocella tundrae</name>
    <dbReference type="NCBI Taxonomy" id="227605"/>
    <lineage>
        <taxon>Bacteria</taxon>
        <taxon>Pseudomonadati</taxon>
        <taxon>Pseudomonadota</taxon>
        <taxon>Alphaproteobacteria</taxon>
        <taxon>Hyphomicrobiales</taxon>
        <taxon>Beijerinckiaceae</taxon>
        <taxon>Methylocella</taxon>
    </lineage>
</organism>
<dbReference type="AlphaFoldDB" id="A0A8B6M2G8"/>
<gene>
    <name evidence="2" type="ORF">MPC4_120070</name>
</gene>
<sequence>MAEFAASARASETPASAAQDAAFDDPMRCAADEAARERLALKRDLMMVQDHLADVEARLGRLTPFLRAASLLRMAVKFLIGACLLVWKAVTFVWRWPATAKRIEEASFQSQRLTFDAERGEWTKRIRVPVLWRNLRRSFGLFQPPPYAVRLRQRLGLARRPRVLHAIANVWVGGSTQLVVDLHDYLGHRIEMEVITSALPARGSHKGMTIRLVPQPASPHLVRSVFSRFRPDIVHVHYWGDVDEPWYRVIFEMAAEFGCLIVQNVNTPVAPFSDAPVARNVFVSQSVFDQFISTVPATVIHPGIDLARFAPRLSETPGAFDAIGMIYRLENDKLNADAIELFIAVIRKRPATRAIIIGDGSLFAHFRSRVEQEGLLPHFEFTGYVPYEELPAHLARFKTFVAPVRQESFGQVIPFAMSAGLAVAGYRVGAVPEILQSDETLGETLEETAALIVSLLDDRDRLKALGRRNHAIAQERFSVEKMAVSYHNLYRDVAPRDFDMTPGLPDAIVFPL</sequence>
<accession>A0A8B6M2G8</accession>
<evidence type="ECO:0000313" key="3">
    <source>
        <dbReference type="Proteomes" id="UP000485880"/>
    </source>
</evidence>
<dbReference type="EMBL" id="CABFMQ020000024">
    <property type="protein sequence ID" value="VTZ48945.1"/>
    <property type="molecule type" value="Genomic_DNA"/>
</dbReference>
<dbReference type="InterPro" id="IPR050194">
    <property type="entry name" value="Glycosyltransferase_grp1"/>
</dbReference>
<keyword evidence="3" id="KW-1185">Reference proteome</keyword>
<dbReference type="SUPFAM" id="SSF53756">
    <property type="entry name" value="UDP-Glycosyltransferase/glycogen phosphorylase"/>
    <property type="match status" value="1"/>
</dbReference>
<evidence type="ECO:0000259" key="1">
    <source>
        <dbReference type="Pfam" id="PF00534"/>
    </source>
</evidence>
<dbReference type="CDD" id="cd03801">
    <property type="entry name" value="GT4_PimA-like"/>
    <property type="match status" value="1"/>
</dbReference>
<dbReference type="InterPro" id="IPR001296">
    <property type="entry name" value="Glyco_trans_1"/>
</dbReference>
<dbReference type="GO" id="GO:0016757">
    <property type="term" value="F:glycosyltransferase activity"/>
    <property type="evidence" value="ECO:0007669"/>
    <property type="project" value="InterPro"/>
</dbReference>